<sequence length="79" mass="8870">MEYVALSRVRTLNGLHLLSFDPLSVKVSNPCINEINRLRSKFQKDLPQIKKSKGRKRKIQVTGIIDDGETCSKNAEVSG</sequence>
<accession>A0A1X7U0J1</accession>
<dbReference type="EnsemblMetazoa" id="Aqu2.1.21003_001">
    <property type="protein sequence ID" value="Aqu2.1.21003_001"/>
    <property type="gene ID" value="Aqu2.1.21003"/>
</dbReference>
<organism evidence="1">
    <name type="scientific">Amphimedon queenslandica</name>
    <name type="common">Sponge</name>
    <dbReference type="NCBI Taxonomy" id="400682"/>
    <lineage>
        <taxon>Eukaryota</taxon>
        <taxon>Metazoa</taxon>
        <taxon>Porifera</taxon>
        <taxon>Demospongiae</taxon>
        <taxon>Heteroscleromorpha</taxon>
        <taxon>Haplosclerida</taxon>
        <taxon>Niphatidae</taxon>
        <taxon>Amphimedon</taxon>
    </lineage>
</organism>
<dbReference type="AlphaFoldDB" id="A0A1X7U0J1"/>
<dbReference type="InParanoid" id="A0A1X7U0J1"/>
<protein>
    <submittedName>
        <fullName evidence="1">Uncharacterized protein</fullName>
    </submittedName>
</protein>
<reference evidence="1" key="1">
    <citation type="submission" date="2017-05" db="UniProtKB">
        <authorList>
            <consortium name="EnsemblMetazoa"/>
        </authorList>
    </citation>
    <scope>IDENTIFICATION</scope>
</reference>
<proteinExistence type="predicted"/>
<name>A0A1X7U0J1_AMPQE</name>
<evidence type="ECO:0000313" key="1">
    <source>
        <dbReference type="EnsemblMetazoa" id="Aqu2.1.21003_001"/>
    </source>
</evidence>